<protein>
    <submittedName>
        <fullName evidence="1">Uncharacterized protein</fullName>
    </submittedName>
</protein>
<dbReference type="EMBL" id="JH001660">
    <property type="protein sequence ID" value="EGV94950.1"/>
    <property type="molecule type" value="Genomic_DNA"/>
</dbReference>
<evidence type="ECO:0000313" key="2">
    <source>
        <dbReference type="Proteomes" id="UP000001075"/>
    </source>
</evidence>
<name>G3IA15_CRIGR</name>
<organism evidence="1 2">
    <name type="scientific">Cricetulus griseus</name>
    <name type="common">Chinese hamster</name>
    <name type="synonym">Cricetulus barabensis griseus</name>
    <dbReference type="NCBI Taxonomy" id="10029"/>
    <lineage>
        <taxon>Eukaryota</taxon>
        <taxon>Metazoa</taxon>
        <taxon>Chordata</taxon>
        <taxon>Craniata</taxon>
        <taxon>Vertebrata</taxon>
        <taxon>Euteleostomi</taxon>
        <taxon>Mammalia</taxon>
        <taxon>Eutheria</taxon>
        <taxon>Euarchontoglires</taxon>
        <taxon>Glires</taxon>
        <taxon>Rodentia</taxon>
        <taxon>Myomorpha</taxon>
        <taxon>Muroidea</taxon>
        <taxon>Cricetidae</taxon>
        <taxon>Cricetinae</taxon>
        <taxon>Cricetulus</taxon>
    </lineage>
</organism>
<reference evidence="2" key="1">
    <citation type="journal article" date="2011" name="Nat. Biotechnol.">
        <title>The genomic sequence of the Chinese hamster ovary (CHO)-K1 cell line.</title>
        <authorList>
            <person name="Xu X."/>
            <person name="Nagarajan H."/>
            <person name="Lewis N.E."/>
            <person name="Pan S."/>
            <person name="Cai Z."/>
            <person name="Liu X."/>
            <person name="Chen W."/>
            <person name="Xie M."/>
            <person name="Wang W."/>
            <person name="Hammond S."/>
            <person name="Andersen M.R."/>
            <person name="Neff N."/>
            <person name="Passarelli B."/>
            <person name="Koh W."/>
            <person name="Fan H.C."/>
            <person name="Wang J."/>
            <person name="Gui Y."/>
            <person name="Lee K.H."/>
            <person name="Betenbaugh M.J."/>
            <person name="Quake S.R."/>
            <person name="Famili I."/>
            <person name="Palsson B.O."/>
            <person name="Wang J."/>
        </authorList>
    </citation>
    <scope>NUCLEOTIDE SEQUENCE [LARGE SCALE GENOMIC DNA]</scope>
    <source>
        <strain evidence="2">CHO K1 cell line</strain>
    </source>
</reference>
<dbReference type="AlphaFoldDB" id="G3IA15"/>
<gene>
    <name evidence="1" type="ORF">I79_020430</name>
</gene>
<proteinExistence type="predicted"/>
<dbReference type="InParanoid" id="G3IA15"/>
<dbReference type="GlyGen" id="G3IA15">
    <property type="glycosylation" value="1 site"/>
</dbReference>
<accession>G3IA15</accession>
<evidence type="ECO:0000313" key="1">
    <source>
        <dbReference type="EMBL" id="EGV94950.1"/>
    </source>
</evidence>
<sequence>MAWRLRALAALPENLGLIPSTHRELTTTCNSNSRGSKPTSGCYGTAHMVHLFSCT</sequence>
<dbReference type="Proteomes" id="UP000001075">
    <property type="component" value="Unassembled WGS sequence"/>
</dbReference>